<dbReference type="SMART" id="SM00382">
    <property type="entry name" value="AAA"/>
    <property type="match status" value="1"/>
</dbReference>
<dbReference type="GO" id="GO:0015112">
    <property type="term" value="F:nitrate transmembrane transporter activity"/>
    <property type="evidence" value="ECO:0007669"/>
    <property type="project" value="InterPro"/>
</dbReference>
<dbReference type="InterPro" id="IPR027417">
    <property type="entry name" value="P-loop_NTPase"/>
</dbReference>
<dbReference type="OrthoDB" id="7336028at2"/>
<keyword evidence="11" id="KW-1185">Reference proteome</keyword>
<comment type="subcellular location">
    <subcellularLocation>
        <location evidence="1">Cell membrane</location>
        <topology evidence="1">Peripheral membrane protein</topology>
    </subcellularLocation>
</comment>
<dbReference type="EMBL" id="QGNA01000008">
    <property type="protein sequence ID" value="PWS34146.1"/>
    <property type="molecule type" value="Genomic_DNA"/>
</dbReference>
<evidence type="ECO:0000256" key="6">
    <source>
        <dbReference type="ARBA" id="ARBA00022840"/>
    </source>
</evidence>
<dbReference type="GO" id="GO:0016887">
    <property type="term" value="F:ATP hydrolysis activity"/>
    <property type="evidence" value="ECO:0007669"/>
    <property type="project" value="InterPro"/>
</dbReference>
<keyword evidence="7" id="KW-0472">Membrane</keyword>
<comment type="similarity">
    <text evidence="2">Belongs to the ABC transporter superfamily.</text>
</comment>
<dbReference type="InterPro" id="IPR003593">
    <property type="entry name" value="AAA+_ATPase"/>
</dbReference>
<keyword evidence="3" id="KW-0813">Transport</keyword>
<dbReference type="GO" id="GO:0005886">
    <property type="term" value="C:plasma membrane"/>
    <property type="evidence" value="ECO:0007669"/>
    <property type="project" value="UniProtKB-SubCell"/>
</dbReference>
<evidence type="ECO:0000256" key="3">
    <source>
        <dbReference type="ARBA" id="ARBA00022448"/>
    </source>
</evidence>
<evidence type="ECO:0000313" key="11">
    <source>
        <dbReference type="Proteomes" id="UP000245765"/>
    </source>
</evidence>
<feature type="region of interest" description="Disordered" evidence="8">
    <location>
        <begin position="260"/>
        <end position="289"/>
    </location>
</feature>
<dbReference type="Pfam" id="PF00005">
    <property type="entry name" value="ABC_tran"/>
    <property type="match status" value="1"/>
</dbReference>
<dbReference type="InterPro" id="IPR050166">
    <property type="entry name" value="ABC_transporter_ATP-bind"/>
</dbReference>
<dbReference type="PANTHER" id="PTHR42788">
    <property type="entry name" value="TAURINE IMPORT ATP-BINDING PROTEIN-RELATED"/>
    <property type="match status" value="1"/>
</dbReference>
<reference evidence="11" key="1">
    <citation type="submission" date="2018-05" db="EMBL/GenBank/DDBJ databases">
        <authorList>
            <person name="Du Z."/>
            <person name="Wang X."/>
        </authorList>
    </citation>
    <scope>NUCLEOTIDE SEQUENCE [LARGE SCALE GENOMIC DNA]</scope>
    <source>
        <strain evidence="11">CQN31</strain>
    </source>
</reference>
<evidence type="ECO:0000256" key="4">
    <source>
        <dbReference type="ARBA" id="ARBA00022475"/>
    </source>
</evidence>
<dbReference type="NCBIfam" id="TIGR01184">
    <property type="entry name" value="ntrCD"/>
    <property type="match status" value="1"/>
</dbReference>
<dbReference type="CDD" id="cd03293">
    <property type="entry name" value="ABC_NrtD_SsuB_transporters"/>
    <property type="match status" value="1"/>
</dbReference>
<dbReference type="InterPro" id="IPR017871">
    <property type="entry name" value="ABC_transporter-like_CS"/>
</dbReference>
<comment type="caution">
    <text evidence="10">The sequence shown here is derived from an EMBL/GenBank/DDBJ whole genome shotgun (WGS) entry which is preliminary data.</text>
</comment>
<gene>
    <name evidence="10" type="ORF">DFH01_26320</name>
</gene>
<organism evidence="10 11">
    <name type="scientific">Falsiroseomonas bella</name>
    <dbReference type="NCBI Taxonomy" id="2184016"/>
    <lineage>
        <taxon>Bacteria</taxon>
        <taxon>Pseudomonadati</taxon>
        <taxon>Pseudomonadota</taxon>
        <taxon>Alphaproteobacteria</taxon>
        <taxon>Acetobacterales</taxon>
        <taxon>Roseomonadaceae</taxon>
        <taxon>Falsiroseomonas</taxon>
    </lineage>
</organism>
<keyword evidence="6 10" id="KW-0067">ATP-binding</keyword>
<name>A0A317F993_9PROT</name>
<sequence length="289" mass="31245">MSNAYVSVEGIARRYPGATIFEDLWFSVNRGEFVCLVGHSGCGKTTVLNILAGLEAPSDGVVIVDGQEISGPSLDRAVIFQGHALMPWMTAEQNVAFALSCRHPSWPKAKLREAAQAALEKVGLGHAAQKKPAQLSGGMKQRVGIARALAIAPKMLLMDEPFSALDALTRGALQEEVSRLVTEADQTAFMITHDVDEAILLADRILLMTNGPDARLAEVVVNTLPRPRDRANLHHMPGYHELRDHILDFLITRSRTLAGKQPAGWDPKAVPEVRPAAPQITPPPPRAAA</sequence>
<proteinExistence type="inferred from homology"/>
<evidence type="ECO:0000313" key="10">
    <source>
        <dbReference type="EMBL" id="PWS34146.1"/>
    </source>
</evidence>
<dbReference type="PROSITE" id="PS00211">
    <property type="entry name" value="ABC_TRANSPORTER_1"/>
    <property type="match status" value="1"/>
</dbReference>
<dbReference type="GO" id="GO:0005524">
    <property type="term" value="F:ATP binding"/>
    <property type="evidence" value="ECO:0007669"/>
    <property type="project" value="UniProtKB-KW"/>
</dbReference>
<dbReference type="PANTHER" id="PTHR42788:SF7">
    <property type="entry name" value="NITRATE ABC TRANSPORTER ATP-BINDING PROTEIN"/>
    <property type="match status" value="1"/>
</dbReference>
<evidence type="ECO:0000256" key="5">
    <source>
        <dbReference type="ARBA" id="ARBA00022741"/>
    </source>
</evidence>
<evidence type="ECO:0000256" key="7">
    <source>
        <dbReference type="ARBA" id="ARBA00023136"/>
    </source>
</evidence>
<keyword evidence="4" id="KW-1003">Cell membrane</keyword>
<dbReference type="SUPFAM" id="SSF52540">
    <property type="entry name" value="P-loop containing nucleoside triphosphate hydrolases"/>
    <property type="match status" value="1"/>
</dbReference>
<accession>A0A317F993</accession>
<dbReference type="Gene3D" id="3.40.50.300">
    <property type="entry name" value="P-loop containing nucleotide triphosphate hydrolases"/>
    <property type="match status" value="1"/>
</dbReference>
<evidence type="ECO:0000256" key="8">
    <source>
        <dbReference type="SAM" id="MobiDB-lite"/>
    </source>
</evidence>
<dbReference type="PROSITE" id="PS50893">
    <property type="entry name" value="ABC_TRANSPORTER_2"/>
    <property type="match status" value="1"/>
</dbReference>
<dbReference type="AlphaFoldDB" id="A0A317F993"/>
<protein>
    <submittedName>
        <fullName evidence="10">Nitrate/sulfonate/bicarbonate ABC transporter ATP-binding protein</fullName>
    </submittedName>
</protein>
<keyword evidence="5" id="KW-0547">Nucleotide-binding</keyword>
<dbReference type="RefSeq" id="WP_109873515.1">
    <property type="nucleotide sequence ID" value="NZ_QGNA01000008.1"/>
</dbReference>
<dbReference type="InterPro" id="IPR003439">
    <property type="entry name" value="ABC_transporter-like_ATP-bd"/>
</dbReference>
<dbReference type="InterPro" id="IPR005890">
    <property type="entry name" value="NO3_transporter_ATP-bd-like"/>
</dbReference>
<evidence type="ECO:0000256" key="1">
    <source>
        <dbReference type="ARBA" id="ARBA00004202"/>
    </source>
</evidence>
<dbReference type="Proteomes" id="UP000245765">
    <property type="component" value="Unassembled WGS sequence"/>
</dbReference>
<evidence type="ECO:0000259" key="9">
    <source>
        <dbReference type="PROSITE" id="PS50893"/>
    </source>
</evidence>
<feature type="compositionally biased region" description="Pro residues" evidence="8">
    <location>
        <begin position="280"/>
        <end position="289"/>
    </location>
</feature>
<evidence type="ECO:0000256" key="2">
    <source>
        <dbReference type="ARBA" id="ARBA00005417"/>
    </source>
</evidence>
<feature type="domain" description="ABC transporter" evidence="9">
    <location>
        <begin position="6"/>
        <end position="235"/>
    </location>
</feature>